<dbReference type="Proteomes" id="UP000003231">
    <property type="component" value="Unassembled WGS sequence"/>
</dbReference>
<accession>A0AB72ZR00</accession>
<reference evidence="2 3" key="1">
    <citation type="submission" date="2012-05" db="EMBL/GenBank/DDBJ databases">
        <title>Genome sequence of Yersinia Pestis PY-08.</title>
        <authorList>
            <person name="Santana-Cruz I."/>
            <person name="Sengamalay N."/>
            <person name="McCracken C."/>
            <person name="Daugherty S.C."/>
            <person name="Maroo A."/>
            <person name="Vara P.G."/>
            <person name="Tallon L.J."/>
            <person name="Sadzewicz L."/>
            <person name="Vinetz J.M."/>
            <person name="Cespedes Zambrano M.J."/>
            <person name="Fraser-Liggett C.M."/>
            <person name="Tettelin H."/>
        </authorList>
    </citation>
    <scope>NUCLEOTIDE SEQUENCE [LARGE SCALE GENOMIC DNA]</scope>
    <source>
        <strain evidence="2 3">PY-08</strain>
    </source>
</reference>
<organism evidence="2 3">
    <name type="scientific">Yersinia pestis PY-08</name>
    <dbReference type="NCBI Taxonomy" id="992134"/>
    <lineage>
        <taxon>Bacteria</taxon>
        <taxon>Pseudomonadati</taxon>
        <taxon>Pseudomonadota</taxon>
        <taxon>Gammaproteobacteria</taxon>
        <taxon>Enterobacterales</taxon>
        <taxon>Yersiniaceae</taxon>
        <taxon>Yersinia</taxon>
    </lineage>
</organism>
<dbReference type="AlphaFoldDB" id="A0AB72ZR00"/>
<evidence type="ECO:0000313" key="3">
    <source>
        <dbReference type="Proteomes" id="UP000003231"/>
    </source>
</evidence>
<gene>
    <name evidence="2" type="ORF">YPPY08_4863</name>
</gene>
<proteinExistence type="predicted"/>
<keyword evidence="1" id="KW-0812">Transmembrane</keyword>
<comment type="caution">
    <text evidence="2">The sequence shown here is derived from an EMBL/GenBank/DDBJ whole genome shotgun (WGS) entry which is preliminary data.</text>
</comment>
<name>A0AB72ZR00_YERPE</name>
<evidence type="ECO:0000313" key="2">
    <source>
        <dbReference type="EMBL" id="EIR26188.1"/>
    </source>
</evidence>
<keyword evidence="1" id="KW-1133">Transmembrane helix</keyword>
<dbReference type="EMBL" id="AKRT01000010">
    <property type="protein sequence ID" value="EIR26188.1"/>
    <property type="molecule type" value="Genomic_DNA"/>
</dbReference>
<keyword evidence="1" id="KW-0472">Membrane</keyword>
<feature type="transmembrane region" description="Helical" evidence="1">
    <location>
        <begin position="12"/>
        <end position="30"/>
    </location>
</feature>
<sequence length="47" mass="5511">MFLSKKRKIKNQGCLFLLLIILCGGLISFLKSTWSYSYFNLDAIHWV</sequence>
<evidence type="ECO:0000256" key="1">
    <source>
        <dbReference type="SAM" id="Phobius"/>
    </source>
</evidence>
<evidence type="ECO:0008006" key="4">
    <source>
        <dbReference type="Google" id="ProtNLM"/>
    </source>
</evidence>
<protein>
    <recommendedName>
        <fullName evidence="4">Lipoprotein</fullName>
    </recommendedName>
</protein>